<dbReference type="AlphaFoldDB" id="A0A1I4Z118"/>
<keyword evidence="3" id="KW-1185">Reference proteome</keyword>
<keyword evidence="1" id="KW-1133">Transmembrane helix</keyword>
<feature type="transmembrane region" description="Helical" evidence="1">
    <location>
        <begin position="6"/>
        <end position="24"/>
    </location>
</feature>
<dbReference type="EMBL" id="FOVG01000001">
    <property type="protein sequence ID" value="SFN43961.1"/>
    <property type="molecule type" value="Genomic_DNA"/>
</dbReference>
<proteinExistence type="predicted"/>
<sequence>MGEVTNGVLIIISVIASLVFYWAADKLREIY</sequence>
<evidence type="ECO:0000256" key="1">
    <source>
        <dbReference type="SAM" id="Phobius"/>
    </source>
</evidence>
<evidence type="ECO:0000313" key="2">
    <source>
        <dbReference type="EMBL" id="SFN43961.1"/>
    </source>
</evidence>
<keyword evidence="1" id="KW-0472">Membrane</keyword>
<dbReference type="Proteomes" id="UP000198968">
    <property type="component" value="Unassembled WGS sequence"/>
</dbReference>
<organism evidence="2 3">
    <name type="scientific">Candidatus Pantoea varia</name>
    <dbReference type="NCBI Taxonomy" id="1881036"/>
    <lineage>
        <taxon>Bacteria</taxon>
        <taxon>Pseudomonadati</taxon>
        <taxon>Pseudomonadota</taxon>
        <taxon>Gammaproteobacteria</taxon>
        <taxon>Enterobacterales</taxon>
        <taxon>Erwiniaceae</taxon>
        <taxon>Pantoea</taxon>
    </lineage>
</organism>
<keyword evidence="1" id="KW-0812">Transmembrane</keyword>
<reference evidence="3" key="1">
    <citation type="submission" date="2016-10" db="EMBL/GenBank/DDBJ databases">
        <authorList>
            <person name="Varghese N."/>
            <person name="Submissions S."/>
        </authorList>
    </citation>
    <scope>NUCLEOTIDE SEQUENCE [LARGE SCALE GENOMIC DNA]</scope>
    <source>
        <strain evidence="3">OV426</strain>
    </source>
</reference>
<name>A0A1I4Z118_9GAMM</name>
<evidence type="ECO:0000313" key="3">
    <source>
        <dbReference type="Proteomes" id="UP000198968"/>
    </source>
</evidence>
<protein>
    <submittedName>
        <fullName evidence="2">Uncharacterized protein</fullName>
    </submittedName>
</protein>
<accession>A0A1I4Z118</accession>
<gene>
    <name evidence="2" type="ORF">SAMN05428971_1432</name>
</gene>